<dbReference type="EMBL" id="MN739131">
    <property type="protein sequence ID" value="QHS90284.1"/>
    <property type="molecule type" value="Genomic_DNA"/>
</dbReference>
<dbReference type="Pfam" id="PF03291">
    <property type="entry name" value="mRNA_G-N7_MeTrfase"/>
    <property type="match status" value="1"/>
</dbReference>
<dbReference type="Gene3D" id="3.20.100.10">
    <property type="entry name" value="mRNA triphosphatase Cet1-like"/>
    <property type="match status" value="1"/>
</dbReference>
<dbReference type="SUPFAM" id="SSF56091">
    <property type="entry name" value="DNA ligase/mRNA capping enzyme, catalytic domain"/>
    <property type="match status" value="1"/>
</dbReference>
<keyword evidence="3" id="KW-0808">Transferase</keyword>
<keyword evidence="4" id="KW-0949">S-adenosyl-L-methionine</keyword>
<dbReference type="Gene3D" id="2.40.50.140">
    <property type="entry name" value="Nucleic acid-binding proteins"/>
    <property type="match status" value="1"/>
</dbReference>
<dbReference type="AlphaFoldDB" id="A0A6C0BER3"/>
<sequence>MSKKSDIKMLQLFSFIPKDIVKSISSVFSKTDENKEFEFIFFSKKGTYMNKEKYILLAKYLKIMSKTHKFINTNLTLDIGYSSDNNVYRISVNDIKNVRNIIKNVQNINYVIYKRLLYEMKTDKSLKLLKKTKNEEDNIDIDNLSLKARLSEEIFVEPSENKILNDLLTGKTIDLETRNKLNENIFFRLKERTSLFIEETDEHFIRIDLTMTKTTKYFDKLDEIRPNYELEIEYGVKNKKFVKPEHLITIYETAEKLLKITQQSSFIVSTELSTNIVQYYRELINQDVKFTNLYGRQPVSLEIQHATTEIPNKYALSDKADGDRHFLIIHNLCVYLLTKNLNVKDTGIVLDKSLEKYNGSVLDGEYVYVKSERRHLYMVFDCLRNGSTDVRVLPKLMERLENADKIIEECFIFEGQKGFKYKKPVLNDVFNIEKVATFYGNEINNFYEILKEDMKYVKNYPLIRRKYFMEVFGAKSWEIFRYSVELWNRYTGKTKFPYVLDGIIYQPLEQVYEVNPSNSKLLDYKWKSPTHNSMDFYIEFKKDPKTKEILNVYDNSLNNEEDEEKSETVRNQLYRICNIFVGRTSNMREQPVPFEENYGVSEVYLYLKNGDVLDENGDVITDKTVVEFYYINDMNIMPQKRWVPMRTRFDKTESVERFGRQYGNSEKTATRVWRSMVNPVLMEDFIELSKGNKSYDDKIKDMNSKISHQLIVSINKDKKYYQKTLLKRENLNNYHNFIKSIIIYTYTNKMYNSNIQLSVLDYSVGRGGDIYRYYYTSVSYVVGFDSDNNGLIAPDNGAISRYTALRKNKPNVPKMYFLQADGKCLLNYDDQIKALSGMDSNNKLLLQKFFSKNKPEVFDVINCQFAMHYFLQDEQSWSNFKTNVKNHLRNGGYFIATSFDAKMVMDKLKDKERYTVYYDDTDGNKKIFFDIVKKYDIKNNSEMVGVKHAIDVFVDWIFEEGNYVTEYLVDINFITKEFAEIGLELVDTDLFSNMYEMNRQFVTQTSKHESKAETKKYIYNSCSPYYDDTEMNIKSRDYTFLNRYYVFRKNVKVAKDLSGGGNGNGNGTINFYDVEKFRIPDMSKYDDEYSLYNSIHKILVSHSMIPKSVKIIDFVENMELELLQDHLITPEHIQQIANNISINHLIENDVLEPVIDGLNIYFIERDCNGFDDISYVKCENVNSDLTKNIILIQEGKLYKPIYEIDKIKGMKGLFNQNDIIDYLNKNGNKL</sequence>
<protein>
    <recommendedName>
        <fullName evidence="1">mRNA (guanine-N(7))-methyltransferase</fullName>
        <ecNumber evidence="1">2.1.1.56</ecNumber>
    </recommendedName>
</protein>
<dbReference type="PROSITE" id="PS51562">
    <property type="entry name" value="RNA_CAP0_MT"/>
    <property type="match status" value="1"/>
</dbReference>
<dbReference type="PANTHER" id="PTHR12189">
    <property type="entry name" value="MRNA GUANINE-7- METHYLTRANSFERASE"/>
    <property type="match status" value="1"/>
</dbReference>
<dbReference type="GO" id="GO:0003723">
    <property type="term" value="F:RNA binding"/>
    <property type="evidence" value="ECO:0007669"/>
    <property type="project" value="UniProtKB-KW"/>
</dbReference>
<dbReference type="InterPro" id="IPR004971">
    <property type="entry name" value="mRNA_G-N7_MeTrfase_dom"/>
</dbReference>
<dbReference type="Gene3D" id="3.30.470.30">
    <property type="entry name" value="DNA ligase/mRNA capping enzyme"/>
    <property type="match status" value="1"/>
</dbReference>
<accession>A0A6C0BER3</accession>
<dbReference type="InterPro" id="IPR029063">
    <property type="entry name" value="SAM-dependent_MTases_sf"/>
</dbReference>
<dbReference type="InterPro" id="IPR037009">
    <property type="entry name" value="mRNA_triPase_Cet1_sf"/>
</dbReference>
<keyword evidence="2" id="KW-0489">Methyltransferase</keyword>
<evidence type="ECO:0000259" key="6">
    <source>
        <dbReference type="PROSITE" id="PS51562"/>
    </source>
</evidence>
<reference evidence="7" key="1">
    <citation type="journal article" date="2020" name="Nature">
        <title>Giant virus diversity and host interactions through global metagenomics.</title>
        <authorList>
            <person name="Schulz F."/>
            <person name="Roux S."/>
            <person name="Paez-Espino D."/>
            <person name="Jungbluth S."/>
            <person name="Walsh D.A."/>
            <person name="Denef V.J."/>
            <person name="McMahon K.D."/>
            <person name="Konstantinidis K.T."/>
            <person name="Eloe-Fadrosh E.A."/>
            <person name="Kyrpides N.C."/>
            <person name="Woyke T."/>
        </authorList>
    </citation>
    <scope>NUCLEOTIDE SEQUENCE</scope>
    <source>
        <strain evidence="7">GVMAG-M-3300010160-60</strain>
    </source>
</reference>
<dbReference type="GO" id="GO:0005634">
    <property type="term" value="C:nucleus"/>
    <property type="evidence" value="ECO:0007669"/>
    <property type="project" value="TreeGrafter"/>
</dbReference>
<name>A0A6C0BER3_9ZZZZ</name>
<evidence type="ECO:0000256" key="4">
    <source>
        <dbReference type="ARBA" id="ARBA00022691"/>
    </source>
</evidence>
<dbReference type="PANTHER" id="PTHR12189:SF2">
    <property type="entry name" value="MRNA CAP GUANINE-N7 METHYLTRANSFERASE"/>
    <property type="match status" value="1"/>
</dbReference>
<evidence type="ECO:0000313" key="7">
    <source>
        <dbReference type="EMBL" id="QHS90284.1"/>
    </source>
</evidence>
<organism evidence="7">
    <name type="scientific">viral metagenome</name>
    <dbReference type="NCBI Taxonomy" id="1070528"/>
    <lineage>
        <taxon>unclassified sequences</taxon>
        <taxon>metagenomes</taxon>
        <taxon>organismal metagenomes</taxon>
    </lineage>
</organism>
<keyword evidence="5" id="KW-0694">RNA-binding</keyword>
<feature type="domain" description="MRNA cap 0 methyltransferase" evidence="6">
    <location>
        <begin position="726"/>
        <end position="1050"/>
    </location>
</feature>
<dbReference type="GO" id="GO:0004482">
    <property type="term" value="F:mRNA 5'-cap (guanine-N7-)-methyltransferase activity"/>
    <property type="evidence" value="ECO:0007669"/>
    <property type="project" value="UniProtKB-EC"/>
</dbReference>
<dbReference type="Gene3D" id="3.40.50.150">
    <property type="entry name" value="Vaccinia Virus protein VP39"/>
    <property type="match status" value="1"/>
</dbReference>
<evidence type="ECO:0000256" key="2">
    <source>
        <dbReference type="ARBA" id="ARBA00022603"/>
    </source>
</evidence>
<evidence type="ECO:0000256" key="5">
    <source>
        <dbReference type="ARBA" id="ARBA00022884"/>
    </source>
</evidence>
<evidence type="ECO:0000256" key="3">
    <source>
        <dbReference type="ARBA" id="ARBA00022679"/>
    </source>
</evidence>
<proteinExistence type="predicted"/>
<evidence type="ECO:0000256" key="1">
    <source>
        <dbReference type="ARBA" id="ARBA00011926"/>
    </source>
</evidence>
<dbReference type="EC" id="2.1.1.56" evidence="1"/>
<dbReference type="InterPro" id="IPR039753">
    <property type="entry name" value="RG7MT1"/>
</dbReference>
<dbReference type="GO" id="GO:0004651">
    <property type="term" value="F:polynucleotide 5'-phosphatase activity"/>
    <property type="evidence" value="ECO:0007669"/>
    <property type="project" value="InterPro"/>
</dbReference>
<dbReference type="SUPFAM" id="SSF53335">
    <property type="entry name" value="S-adenosyl-L-methionine-dependent methyltransferases"/>
    <property type="match status" value="1"/>
</dbReference>
<dbReference type="InterPro" id="IPR012340">
    <property type="entry name" value="NA-bd_OB-fold"/>
</dbReference>